<evidence type="ECO:0000313" key="7">
    <source>
        <dbReference type="Proteomes" id="UP000556436"/>
    </source>
</evidence>
<accession>A0A7W7LIP5</accession>
<evidence type="ECO:0000259" key="5">
    <source>
        <dbReference type="PROSITE" id="PS01124"/>
    </source>
</evidence>
<dbReference type="PANTHER" id="PTHR46796">
    <property type="entry name" value="HTH-TYPE TRANSCRIPTIONAL ACTIVATOR RHAS-RELATED"/>
    <property type="match status" value="1"/>
</dbReference>
<reference evidence="6 7" key="1">
    <citation type="submission" date="2020-08" db="EMBL/GenBank/DDBJ databases">
        <title>Genomic Encyclopedia of Type Strains, Phase III (KMG-III): the genomes of soil and plant-associated and newly described type strains.</title>
        <authorList>
            <person name="Whitman W."/>
        </authorList>
    </citation>
    <scope>NUCLEOTIDE SEQUENCE [LARGE SCALE GENOMIC DNA]</scope>
    <source>
        <strain evidence="6 7">CECT 3265</strain>
    </source>
</reference>
<keyword evidence="3" id="KW-0804">Transcription</keyword>
<dbReference type="Pfam" id="PF12833">
    <property type="entry name" value="HTH_18"/>
    <property type="match status" value="1"/>
</dbReference>
<keyword evidence="1" id="KW-0805">Transcription regulation</keyword>
<dbReference type="Gene3D" id="1.10.10.60">
    <property type="entry name" value="Homeodomain-like"/>
    <property type="match status" value="1"/>
</dbReference>
<dbReference type="EMBL" id="JACHJG010000035">
    <property type="protein sequence ID" value="MBB4890980.1"/>
    <property type="molecule type" value="Genomic_DNA"/>
</dbReference>
<dbReference type="Proteomes" id="UP000556436">
    <property type="component" value="Unassembled WGS sequence"/>
</dbReference>
<gene>
    <name evidence="6" type="ORF">FHS38_007074</name>
</gene>
<sequence>MAYSELDTTGLPREDRFAWWQEAVGQGVAPIRITSDHAADFVARAGFLPLGPVHLTTMSFPSLASERPAELVRRSDPETYELTLILGGEMRVAQERRETSLAAGDFAMWTSSRPYSGRAVSSPESGASRAVILHLPQALVPLPQDRVKPLLARGLSARSGLGRILAQYLESLVQEAPALDDEATGRLGTTSLDLATGFLAQQVGAQERLPPETRHQVLLAAIDTFIEDNLADPRLSPGAIAARHHISVRLLHQLFRGRPETVSARIRRRRLERCHEDLAAPRLRYLPVHAIGARWGLTAPAGFSRAFRAAYGISPGEHRNVSSRSLASSDGVHAEPTFPALSANDRCAGSGRD</sequence>
<keyword evidence="7" id="KW-1185">Reference proteome</keyword>
<dbReference type="PANTHER" id="PTHR46796:SF6">
    <property type="entry name" value="ARAC SUBFAMILY"/>
    <property type="match status" value="1"/>
</dbReference>
<dbReference type="Pfam" id="PF14525">
    <property type="entry name" value="AraC_binding_2"/>
    <property type="match status" value="1"/>
</dbReference>
<protein>
    <submittedName>
        <fullName evidence="6">AraC-like DNA-binding protein</fullName>
    </submittedName>
</protein>
<dbReference type="SUPFAM" id="SSF46689">
    <property type="entry name" value="Homeodomain-like"/>
    <property type="match status" value="1"/>
</dbReference>
<name>A0A7W7LIP5_STRNE</name>
<evidence type="ECO:0000256" key="4">
    <source>
        <dbReference type="SAM" id="MobiDB-lite"/>
    </source>
</evidence>
<feature type="region of interest" description="Disordered" evidence="4">
    <location>
        <begin position="334"/>
        <end position="353"/>
    </location>
</feature>
<comment type="caution">
    <text evidence="6">The sequence shown here is derived from an EMBL/GenBank/DDBJ whole genome shotgun (WGS) entry which is preliminary data.</text>
</comment>
<evidence type="ECO:0000256" key="3">
    <source>
        <dbReference type="ARBA" id="ARBA00023163"/>
    </source>
</evidence>
<dbReference type="GO" id="GO:0043565">
    <property type="term" value="F:sequence-specific DNA binding"/>
    <property type="evidence" value="ECO:0007669"/>
    <property type="project" value="InterPro"/>
</dbReference>
<dbReference type="InterPro" id="IPR018060">
    <property type="entry name" value="HTH_AraC"/>
</dbReference>
<proteinExistence type="predicted"/>
<evidence type="ECO:0000256" key="2">
    <source>
        <dbReference type="ARBA" id="ARBA00023125"/>
    </source>
</evidence>
<dbReference type="InterPro" id="IPR009057">
    <property type="entry name" value="Homeodomain-like_sf"/>
</dbReference>
<evidence type="ECO:0000313" key="6">
    <source>
        <dbReference type="EMBL" id="MBB4890980.1"/>
    </source>
</evidence>
<dbReference type="RefSeq" id="WP_184740576.1">
    <property type="nucleotide sequence ID" value="NZ_BMRW01000024.1"/>
</dbReference>
<evidence type="ECO:0000256" key="1">
    <source>
        <dbReference type="ARBA" id="ARBA00023015"/>
    </source>
</evidence>
<dbReference type="PROSITE" id="PS01124">
    <property type="entry name" value="HTH_ARAC_FAMILY_2"/>
    <property type="match status" value="1"/>
</dbReference>
<dbReference type="InterPro" id="IPR050204">
    <property type="entry name" value="AraC_XylS_family_regulators"/>
</dbReference>
<dbReference type="InterPro" id="IPR035418">
    <property type="entry name" value="AraC-bd_2"/>
</dbReference>
<dbReference type="AlphaFoldDB" id="A0A7W7LIP5"/>
<organism evidence="6 7">
    <name type="scientific">Streptomyces netropsis</name>
    <name type="common">Streptoverticillium netropsis</name>
    <dbReference type="NCBI Taxonomy" id="55404"/>
    <lineage>
        <taxon>Bacteria</taxon>
        <taxon>Bacillati</taxon>
        <taxon>Actinomycetota</taxon>
        <taxon>Actinomycetes</taxon>
        <taxon>Kitasatosporales</taxon>
        <taxon>Streptomycetaceae</taxon>
        <taxon>Streptomyces</taxon>
    </lineage>
</organism>
<feature type="domain" description="HTH araC/xylS-type" evidence="5">
    <location>
        <begin position="220"/>
        <end position="321"/>
    </location>
</feature>
<dbReference type="GO" id="GO:0003700">
    <property type="term" value="F:DNA-binding transcription factor activity"/>
    <property type="evidence" value="ECO:0007669"/>
    <property type="project" value="InterPro"/>
</dbReference>
<dbReference type="SMART" id="SM00342">
    <property type="entry name" value="HTH_ARAC"/>
    <property type="match status" value="1"/>
</dbReference>
<keyword evidence="2 6" id="KW-0238">DNA-binding</keyword>